<sequence length="151" mass="16988">MQEAVPDTPVEVRYKTERRLIQAGWAAFVVSLFLPMLNDASGILGFVYSLIFLLQIFAKPNWAGFYMSSFALVNLGMLGAILMPMGLKGMTRRWVSIFYVLVMCDTISIAFTMEREFLRNPAFWVWCGASILIAAGVVKARMAYLKEQAQA</sequence>
<keyword evidence="1" id="KW-0472">Membrane</keyword>
<evidence type="ECO:0000256" key="1">
    <source>
        <dbReference type="SAM" id="Phobius"/>
    </source>
</evidence>
<feature type="transmembrane region" description="Helical" evidence="1">
    <location>
        <begin position="123"/>
        <end position="144"/>
    </location>
</feature>
<keyword evidence="1" id="KW-1133">Transmembrane helix</keyword>
<dbReference type="AlphaFoldDB" id="A0A7V8FYW2"/>
<feature type="transmembrane region" description="Helical" evidence="1">
    <location>
        <begin position="64"/>
        <end position="82"/>
    </location>
</feature>
<feature type="transmembrane region" description="Helical" evidence="1">
    <location>
        <begin position="94"/>
        <end position="111"/>
    </location>
</feature>
<accession>A0A7V8FYW2</accession>
<name>A0A7V8FYW2_9BURK</name>
<evidence type="ECO:0000313" key="2">
    <source>
        <dbReference type="EMBL" id="KAF1046245.1"/>
    </source>
</evidence>
<dbReference type="Proteomes" id="UP000462435">
    <property type="component" value="Unassembled WGS sequence"/>
</dbReference>
<protein>
    <submittedName>
        <fullName evidence="2">Uncharacterized protein</fullName>
    </submittedName>
</protein>
<dbReference type="EMBL" id="WNDX01000022">
    <property type="protein sequence ID" value="KAF1046245.1"/>
    <property type="molecule type" value="Genomic_DNA"/>
</dbReference>
<gene>
    <name evidence="2" type="ORF">GAK35_01084</name>
</gene>
<comment type="caution">
    <text evidence="2">The sequence shown here is derived from an EMBL/GenBank/DDBJ whole genome shotgun (WGS) entry which is preliminary data.</text>
</comment>
<organism evidence="2 3">
    <name type="scientific">Herbaspirillum frisingense</name>
    <dbReference type="NCBI Taxonomy" id="92645"/>
    <lineage>
        <taxon>Bacteria</taxon>
        <taxon>Pseudomonadati</taxon>
        <taxon>Pseudomonadota</taxon>
        <taxon>Betaproteobacteria</taxon>
        <taxon>Burkholderiales</taxon>
        <taxon>Oxalobacteraceae</taxon>
        <taxon>Herbaspirillum</taxon>
    </lineage>
</organism>
<evidence type="ECO:0000313" key="3">
    <source>
        <dbReference type="Proteomes" id="UP000462435"/>
    </source>
</evidence>
<proteinExistence type="predicted"/>
<keyword evidence="1" id="KW-0812">Transmembrane</keyword>
<reference evidence="3" key="1">
    <citation type="journal article" date="2020" name="MBio">
        <title>Horizontal gene transfer to a defensive symbiont with a reduced genome amongst a multipartite beetle microbiome.</title>
        <authorList>
            <person name="Waterworth S.C."/>
            <person name="Florez L.V."/>
            <person name="Rees E.R."/>
            <person name="Hertweck C."/>
            <person name="Kaltenpoth M."/>
            <person name="Kwan J.C."/>
        </authorList>
    </citation>
    <scope>NUCLEOTIDE SEQUENCE [LARGE SCALE GENOMIC DNA]</scope>
</reference>